<comment type="caution">
    <text evidence="1">The sequence shown here is derived from an EMBL/GenBank/DDBJ whole genome shotgun (WGS) entry which is preliminary data.</text>
</comment>
<reference evidence="2" key="1">
    <citation type="journal article" date="2019" name="Int. J. Syst. Evol. Microbiol.">
        <title>The Global Catalogue of Microorganisms (GCM) 10K type strain sequencing project: providing services to taxonomists for standard genome sequencing and annotation.</title>
        <authorList>
            <consortium name="The Broad Institute Genomics Platform"/>
            <consortium name="The Broad Institute Genome Sequencing Center for Infectious Disease"/>
            <person name="Wu L."/>
            <person name="Ma J."/>
        </authorList>
    </citation>
    <scope>NUCLEOTIDE SEQUENCE [LARGE SCALE GENOMIC DNA]</scope>
    <source>
        <strain evidence="2">JCM 14234</strain>
    </source>
</reference>
<dbReference type="Gene3D" id="3.50.50.60">
    <property type="entry name" value="FAD/NAD(P)-binding domain"/>
    <property type="match status" value="1"/>
</dbReference>
<proteinExistence type="predicted"/>
<dbReference type="Proteomes" id="UP001501035">
    <property type="component" value="Unassembled WGS sequence"/>
</dbReference>
<evidence type="ECO:0000313" key="1">
    <source>
        <dbReference type="EMBL" id="GAA3047998.1"/>
    </source>
</evidence>
<dbReference type="SUPFAM" id="SSF51905">
    <property type="entry name" value="FAD/NAD(P)-binding domain"/>
    <property type="match status" value="1"/>
</dbReference>
<evidence type="ECO:0008006" key="3">
    <source>
        <dbReference type="Google" id="ProtNLM"/>
    </source>
</evidence>
<accession>A0ABP6LJQ2</accession>
<gene>
    <name evidence="1" type="ORF">GCM10010528_29000</name>
</gene>
<sequence length="142" mass="15917">MQGYKGSFVHGFPNLMLLIGPSTGLDHTSMVYMIESQLNYLVSYLKTVRAQAITRTDVRPDAQDAYNAFIQQRLRRSVWLGGGCASWYKDAHGNVTTLWPGFTFDFRRRTRHFDSAAYDVSRAIPGAAPARLLPRTDASATL</sequence>
<keyword evidence="2" id="KW-1185">Reference proteome</keyword>
<dbReference type="PANTHER" id="PTHR42877">
    <property type="entry name" value="L-ORNITHINE N(5)-MONOOXYGENASE-RELATED"/>
    <property type="match status" value="1"/>
</dbReference>
<evidence type="ECO:0000313" key="2">
    <source>
        <dbReference type="Proteomes" id="UP001501035"/>
    </source>
</evidence>
<dbReference type="InterPro" id="IPR051209">
    <property type="entry name" value="FAD-bind_Monooxygenase_sf"/>
</dbReference>
<dbReference type="InterPro" id="IPR036188">
    <property type="entry name" value="FAD/NAD-bd_sf"/>
</dbReference>
<protein>
    <recommendedName>
        <fullName evidence="3">Cyclohexanone monooxygenase</fullName>
    </recommendedName>
</protein>
<dbReference type="EMBL" id="BAAAVS010000059">
    <property type="protein sequence ID" value="GAA3047998.1"/>
    <property type="molecule type" value="Genomic_DNA"/>
</dbReference>
<name>A0ABP6LJQ2_9ACTN</name>
<dbReference type="PANTHER" id="PTHR42877:SF4">
    <property type="entry name" value="FAD_NAD(P)-BINDING DOMAIN-CONTAINING PROTEIN-RELATED"/>
    <property type="match status" value="1"/>
</dbReference>
<organism evidence="1 2">
    <name type="scientific">Gordonia defluvii</name>
    <dbReference type="NCBI Taxonomy" id="283718"/>
    <lineage>
        <taxon>Bacteria</taxon>
        <taxon>Bacillati</taxon>
        <taxon>Actinomycetota</taxon>
        <taxon>Actinomycetes</taxon>
        <taxon>Mycobacteriales</taxon>
        <taxon>Gordoniaceae</taxon>
        <taxon>Gordonia</taxon>
    </lineage>
</organism>